<keyword evidence="3" id="KW-0862">Zinc</keyword>
<evidence type="ECO:0000256" key="1">
    <source>
        <dbReference type="ARBA" id="ARBA00010879"/>
    </source>
</evidence>
<dbReference type="GO" id="GO:0008270">
    <property type="term" value="F:zinc ion binding"/>
    <property type="evidence" value="ECO:0007669"/>
    <property type="project" value="UniProtKB-KW"/>
</dbReference>
<dbReference type="InterPro" id="IPR043502">
    <property type="entry name" value="DNA/RNA_pol_sf"/>
</dbReference>
<dbReference type="GeneTree" id="ENSGT00400000024060"/>
<dbReference type="Pfam" id="PF00078">
    <property type="entry name" value="RVT_1"/>
    <property type="match status" value="1"/>
</dbReference>
<dbReference type="PANTHER" id="PTHR19446">
    <property type="entry name" value="REVERSE TRANSCRIPTASES"/>
    <property type="match status" value="1"/>
</dbReference>
<protein>
    <recommendedName>
        <fullName evidence="2">ribonuclease H</fullName>
        <ecNumber evidence="2">3.1.26.4</ecNumber>
    </recommendedName>
</protein>
<dbReference type="OMA" id="INECADW"/>
<proteinExistence type="inferred from homology"/>
<accession>A0A3Q2DQB8</accession>
<comment type="similarity">
    <text evidence="1">Belongs to the beta type-B retroviral polymerase family. HERV class-II K(HML-2) pol subfamily.</text>
</comment>
<keyword evidence="7" id="KW-1185">Reference proteome</keyword>
<dbReference type="Gene3D" id="3.30.160.60">
    <property type="entry name" value="Classic Zinc Finger"/>
    <property type="match status" value="1"/>
</dbReference>
<evidence type="ECO:0000256" key="2">
    <source>
        <dbReference type="ARBA" id="ARBA00012180"/>
    </source>
</evidence>
<dbReference type="Gene3D" id="3.30.70.270">
    <property type="match status" value="1"/>
</dbReference>
<dbReference type="Proteomes" id="UP000265020">
    <property type="component" value="Unassembled WGS sequence"/>
</dbReference>
<dbReference type="InterPro" id="IPR000477">
    <property type="entry name" value="RT_dom"/>
</dbReference>
<keyword evidence="3" id="KW-0863">Zinc-finger</keyword>
<dbReference type="AlphaFoldDB" id="A0A3Q2DQB8"/>
<reference evidence="6" key="2">
    <citation type="submission" date="2025-09" db="UniProtKB">
        <authorList>
            <consortium name="Ensembl"/>
        </authorList>
    </citation>
    <scope>IDENTIFICATION</scope>
</reference>
<dbReference type="PROSITE" id="PS50157">
    <property type="entry name" value="ZINC_FINGER_C2H2_2"/>
    <property type="match status" value="1"/>
</dbReference>
<dbReference type="PROSITE" id="PS50878">
    <property type="entry name" value="RT_POL"/>
    <property type="match status" value="1"/>
</dbReference>
<dbReference type="InterPro" id="IPR043128">
    <property type="entry name" value="Rev_trsase/Diguanyl_cyclase"/>
</dbReference>
<dbReference type="SMART" id="SM00355">
    <property type="entry name" value="ZnF_C2H2"/>
    <property type="match status" value="2"/>
</dbReference>
<dbReference type="GO" id="GO:0004523">
    <property type="term" value="F:RNA-DNA hybrid ribonuclease activity"/>
    <property type="evidence" value="ECO:0007669"/>
    <property type="project" value="UniProtKB-EC"/>
</dbReference>
<keyword evidence="3" id="KW-0479">Metal-binding</keyword>
<evidence type="ECO:0000313" key="6">
    <source>
        <dbReference type="Ensembl" id="ENSCVAP00000021838.1"/>
    </source>
</evidence>
<evidence type="ECO:0000256" key="3">
    <source>
        <dbReference type="PROSITE-ProRule" id="PRU00042"/>
    </source>
</evidence>
<dbReference type="InterPro" id="IPR013087">
    <property type="entry name" value="Znf_C2H2_type"/>
</dbReference>
<name>A0A3Q2DQB8_CYPVA</name>
<organism evidence="6 7">
    <name type="scientific">Cyprinodon variegatus</name>
    <name type="common">Sheepshead minnow</name>
    <dbReference type="NCBI Taxonomy" id="28743"/>
    <lineage>
        <taxon>Eukaryota</taxon>
        <taxon>Metazoa</taxon>
        <taxon>Chordata</taxon>
        <taxon>Craniata</taxon>
        <taxon>Vertebrata</taxon>
        <taxon>Euteleostomi</taxon>
        <taxon>Actinopterygii</taxon>
        <taxon>Neopterygii</taxon>
        <taxon>Teleostei</taxon>
        <taxon>Neoteleostei</taxon>
        <taxon>Acanthomorphata</taxon>
        <taxon>Ovalentaria</taxon>
        <taxon>Atherinomorphae</taxon>
        <taxon>Cyprinodontiformes</taxon>
        <taxon>Cyprinodontidae</taxon>
        <taxon>Cyprinodon</taxon>
    </lineage>
</organism>
<dbReference type="CDD" id="cd01650">
    <property type="entry name" value="RT_nLTR_like"/>
    <property type="match status" value="1"/>
</dbReference>
<evidence type="ECO:0000259" key="5">
    <source>
        <dbReference type="PROSITE" id="PS50878"/>
    </source>
</evidence>
<reference evidence="6" key="1">
    <citation type="submission" date="2025-08" db="UniProtKB">
        <authorList>
            <consortium name="Ensembl"/>
        </authorList>
    </citation>
    <scope>IDENTIFICATION</scope>
</reference>
<dbReference type="Ensembl" id="ENSCVAT00000010804.1">
    <property type="protein sequence ID" value="ENSCVAP00000021838.1"/>
    <property type="gene ID" value="ENSCVAG00000004138.1"/>
</dbReference>
<sequence length="1005" mass="113424">MITMNYTSDSMRGNILPRTATVGMRIPWQSEDCKFCDEHLTSASQAAIHLRRAHKCKGIFYICRNCASSKRRLGQASVHAARCVNQIQSTSVTYNEACTHCSSSFKTRRGLSQHIRKMHTAIYFGTRKGPEDLCVASEVSEMEESPPRAAAVESLSDGNALLSLKEKFQLTLGETDDIWGLHPLHSSNKEINKIMKRAIRLMNGTLKGTQIRQKKAMYRLGTRNRLKVHRYRKIQDLYKKDKSKAAALILDKMDEIGCEIPVEDVETTYKGIWEAEGFKTLGKFGVLPRAENGVLIMPITKTEVVEARNKMKVNTAPGPDKDGSKLMTIFNAMLYRGRLATCLKGNRTTLLPKTTDKEKLKDIRNWRPITVGSVITRLLSNILAKRLAMACQLHHMQRGFVEGMGCGNNFKILEGILKISKLRNAPLAVVFVDLARAFDSVPHRLIEEVLSKRIVDETLRTFIRSTYTGAFTQIRSAGKISKRIEMKSGVKQGDPLSPLLFNLAMDPLIRRLDKGGRGFMVTGNKITSLAYADDLVIISDSWGSMQRNLKIMEEYLQNVGLRINIKKCGGFMWSNRDKRSLTLNGGEPWKIQGGELPVIGPGESFKYLGVQINPCKGIVPPDLTSKDEDILSSISNAPLKPSQKVQILKTYALPRVIYEADKAMVRNCTLTKADNMIRSRVKEWLHLDPSTADGLVYKRTRDGGLGIPRLQRSIPMIQLKRILGLKASDDVTTVEVTNEIIPPGIIKDLWRRHRGESSTTKTTEWDGDPSPKTVSSSALRKMELLRWKALRCQGRGIGEYIWALKLRTNMVQTPTKLSRWLKEKPHTVCRLCKRESENIIHLLGRCDVLKNNRMHNHNVLCKILEREGIRMGWTVWKEMRVSLPDGRTGVPDLILTKNQTALVVDVAICYESDEGTLENRRRTKEEKYGPFARTIGRRTGATDVEVFGFPLGARGKWDPRNERLLRTMGFSKTGITRVARQLSKKTLMLSVKTVKTYTYLVAKQT</sequence>
<dbReference type="EC" id="3.1.26.4" evidence="2"/>
<dbReference type="SUPFAM" id="SSF56672">
    <property type="entry name" value="DNA/RNA polymerases"/>
    <property type="match status" value="1"/>
</dbReference>
<feature type="domain" description="Reverse transcriptase" evidence="5">
    <location>
        <begin position="332"/>
        <end position="612"/>
    </location>
</feature>
<evidence type="ECO:0000259" key="4">
    <source>
        <dbReference type="PROSITE" id="PS50157"/>
    </source>
</evidence>
<evidence type="ECO:0000313" key="7">
    <source>
        <dbReference type="Proteomes" id="UP000265020"/>
    </source>
</evidence>
<dbReference type="PROSITE" id="PS00028">
    <property type="entry name" value="ZINC_FINGER_C2H2_1"/>
    <property type="match status" value="2"/>
</dbReference>
<feature type="domain" description="C2H2-type" evidence="4">
    <location>
        <begin position="96"/>
        <end position="120"/>
    </location>
</feature>